<dbReference type="AlphaFoldDB" id="A0A9W4T8X9"/>
<dbReference type="OrthoDB" id="2373574at2759"/>
<evidence type="ECO:0000313" key="2">
    <source>
        <dbReference type="Proteomes" id="UP001153678"/>
    </source>
</evidence>
<organism evidence="1 2">
    <name type="scientific">Funneliformis geosporum</name>
    <dbReference type="NCBI Taxonomy" id="1117311"/>
    <lineage>
        <taxon>Eukaryota</taxon>
        <taxon>Fungi</taxon>
        <taxon>Fungi incertae sedis</taxon>
        <taxon>Mucoromycota</taxon>
        <taxon>Glomeromycotina</taxon>
        <taxon>Glomeromycetes</taxon>
        <taxon>Glomerales</taxon>
        <taxon>Glomeraceae</taxon>
        <taxon>Funneliformis</taxon>
    </lineage>
</organism>
<feature type="non-terminal residue" evidence="1">
    <location>
        <position position="297"/>
    </location>
</feature>
<evidence type="ECO:0000313" key="1">
    <source>
        <dbReference type="EMBL" id="CAI2197844.1"/>
    </source>
</evidence>
<sequence>KTFRLAPNKETVLTELWDWAKQMSSLPFENRTSASLICHFRKDVQGIIRALKTDFPELRIKEYHGKSDPKDVDLVAYTSTLKIGVSCTNPKFERAFCIFNSYIETNAGMNQILFHMRCIKDYICHIEQRSSNVPIIEKGLFQWLLNAKRECLPRELQNRGIFPDIDSIIRNKNVPTIRLWVAYMLEKFRSYRLFGWRMIDFLRKAGMCVSIIESIPKPEDNTISLSQTVKVSSSIIKAEEISAITNATIVNHETAEFLENKPKKTLEEIRSLEEFISKYGNYNHMKWFRAYRQLRDS</sequence>
<dbReference type="Proteomes" id="UP001153678">
    <property type="component" value="Unassembled WGS sequence"/>
</dbReference>
<proteinExistence type="predicted"/>
<keyword evidence="2" id="KW-1185">Reference proteome</keyword>
<accession>A0A9W4T8X9</accession>
<protein>
    <submittedName>
        <fullName evidence="1">9999_t:CDS:1</fullName>
    </submittedName>
</protein>
<dbReference type="EMBL" id="CAMKVN010017196">
    <property type="protein sequence ID" value="CAI2197844.1"/>
    <property type="molecule type" value="Genomic_DNA"/>
</dbReference>
<gene>
    <name evidence="1" type="ORF">FWILDA_LOCUS18278</name>
</gene>
<name>A0A9W4T8X9_9GLOM</name>
<reference evidence="1" key="1">
    <citation type="submission" date="2022-08" db="EMBL/GenBank/DDBJ databases">
        <authorList>
            <person name="Kallberg Y."/>
            <person name="Tangrot J."/>
            <person name="Rosling A."/>
        </authorList>
    </citation>
    <scope>NUCLEOTIDE SEQUENCE</scope>
    <source>
        <strain evidence="1">Wild A</strain>
    </source>
</reference>
<feature type="non-terminal residue" evidence="1">
    <location>
        <position position="1"/>
    </location>
</feature>
<comment type="caution">
    <text evidence="1">The sequence shown here is derived from an EMBL/GenBank/DDBJ whole genome shotgun (WGS) entry which is preliminary data.</text>
</comment>